<name>A0ABN1YV02_9MICO</name>
<accession>A0ABN1YV02</accession>
<reference evidence="3 4" key="1">
    <citation type="journal article" date="2019" name="Int. J. Syst. Evol. Microbiol.">
        <title>The Global Catalogue of Microorganisms (GCM) 10K type strain sequencing project: providing services to taxonomists for standard genome sequencing and annotation.</title>
        <authorList>
            <consortium name="The Broad Institute Genomics Platform"/>
            <consortium name="The Broad Institute Genome Sequencing Center for Infectious Disease"/>
            <person name="Wu L."/>
            <person name="Ma J."/>
        </authorList>
    </citation>
    <scope>NUCLEOTIDE SEQUENCE [LARGE SCALE GENOMIC DNA]</scope>
    <source>
        <strain evidence="3 4">JCM 12398</strain>
    </source>
</reference>
<evidence type="ECO:0000256" key="1">
    <source>
        <dbReference type="ARBA" id="ARBA00023002"/>
    </source>
</evidence>
<dbReference type="Gene3D" id="3.20.20.30">
    <property type="entry name" value="Luciferase-like domain"/>
    <property type="match status" value="1"/>
</dbReference>
<sequence>MPLTGGRIRASVRRMSVIGFHCSHEQIPPSTLLRDVIHAHEAGFHAAMCSDHLAPWLDAQGHSGFALSWLGAALASTPLRFGVVHATGQRYHPVITAQAIATLGEMFPGRFWAALGSGENMNEHVTGDPWPDKPTRERRLVESVDVIRRLLAGEEVSHEGTFTVDRARVWSLPATPPPLIGASVTPESAARHAAWADGFITVAGDTAALRDVVGAYRDAGGRGPVAAQLHLSWAPDEAEALAIAREQWRSGTLSPPETWDLAFPDDFDRRTVDATEEQLRKAVTVSSDLGAHRARIAEILEVVDEIYLHHVGQQQTAFIDAFGEHVLPAVAGAR</sequence>
<comment type="caution">
    <text evidence="3">The sequence shown here is derived from an EMBL/GenBank/DDBJ whole genome shotgun (WGS) entry which is preliminary data.</text>
</comment>
<dbReference type="InterPro" id="IPR036661">
    <property type="entry name" value="Luciferase-like_sf"/>
</dbReference>
<protein>
    <submittedName>
        <fullName evidence="3">TIGR03885 family FMN-dependent LLM class oxidoreductase</fullName>
    </submittedName>
</protein>
<evidence type="ECO:0000313" key="3">
    <source>
        <dbReference type="EMBL" id="GAA1423295.1"/>
    </source>
</evidence>
<dbReference type="InterPro" id="IPR023907">
    <property type="entry name" value="Non-F420_Flavin_OxRdtase"/>
</dbReference>
<organism evidence="3 4">
    <name type="scientific">Agrococcus citreus</name>
    <dbReference type="NCBI Taxonomy" id="84643"/>
    <lineage>
        <taxon>Bacteria</taxon>
        <taxon>Bacillati</taxon>
        <taxon>Actinomycetota</taxon>
        <taxon>Actinomycetes</taxon>
        <taxon>Micrococcales</taxon>
        <taxon>Microbacteriaceae</taxon>
        <taxon>Agrococcus</taxon>
    </lineage>
</organism>
<keyword evidence="1" id="KW-0560">Oxidoreductase</keyword>
<dbReference type="InterPro" id="IPR019945">
    <property type="entry name" value="F420_G6P_DH-rel"/>
</dbReference>
<dbReference type="InterPro" id="IPR050564">
    <property type="entry name" value="F420-G6PD/mer"/>
</dbReference>
<proteinExistence type="predicted"/>
<dbReference type="NCBIfam" id="TIGR03885">
    <property type="entry name" value="flavin_revert"/>
    <property type="match status" value="1"/>
</dbReference>
<dbReference type="PANTHER" id="PTHR43244">
    <property type="match status" value="1"/>
</dbReference>
<dbReference type="Pfam" id="PF00296">
    <property type="entry name" value="Bac_luciferase"/>
    <property type="match status" value="1"/>
</dbReference>
<dbReference type="EMBL" id="BAAAKK010000005">
    <property type="protein sequence ID" value="GAA1423295.1"/>
    <property type="molecule type" value="Genomic_DNA"/>
</dbReference>
<dbReference type="Proteomes" id="UP001501266">
    <property type="component" value="Unassembled WGS sequence"/>
</dbReference>
<dbReference type="InterPro" id="IPR011251">
    <property type="entry name" value="Luciferase-like_dom"/>
</dbReference>
<gene>
    <name evidence="3" type="ORF">GCM10009640_17270</name>
</gene>
<dbReference type="PANTHER" id="PTHR43244:SF1">
    <property type="entry name" value="5,10-METHYLENETETRAHYDROMETHANOPTERIN REDUCTASE"/>
    <property type="match status" value="1"/>
</dbReference>
<dbReference type="SUPFAM" id="SSF51679">
    <property type="entry name" value="Bacterial luciferase-like"/>
    <property type="match status" value="1"/>
</dbReference>
<dbReference type="CDD" id="cd01097">
    <property type="entry name" value="Tetrahydromethanopterin_reductase"/>
    <property type="match status" value="1"/>
</dbReference>
<evidence type="ECO:0000259" key="2">
    <source>
        <dbReference type="Pfam" id="PF00296"/>
    </source>
</evidence>
<dbReference type="NCBIfam" id="TIGR03557">
    <property type="entry name" value="F420_G6P_family"/>
    <property type="match status" value="1"/>
</dbReference>
<feature type="domain" description="Luciferase-like" evidence="2">
    <location>
        <begin position="27"/>
        <end position="308"/>
    </location>
</feature>
<keyword evidence="4" id="KW-1185">Reference proteome</keyword>
<evidence type="ECO:0000313" key="4">
    <source>
        <dbReference type="Proteomes" id="UP001501266"/>
    </source>
</evidence>